<reference evidence="1 2" key="1">
    <citation type="submission" date="2018-03" db="EMBL/GenBank/DDBJ databases">
        <authorList>
            <person name="Gully D."/>
        </authorList>
    </citation>
    <scope>NUCLEOTIDE SEQUENCE [LARGE SCALE GENOMIC DNA]</scope>
    <source>
        <strain evidence="1">ORS3257</strain>
    </source>
</reference>
<name>A0A2U3PX29_9BRAD</name>
<protein>
    <submittedName>
        <fullName evidence="1">Uncharacterized protein</fullName>
    </submittedName>
</protein>
<accession>A0A2U3PX29</accession>
<evidence type="ECO:0000313" key="2">
    <source>
        <dbReference type="Proteomes" id="UP000246085"/>
    </source>
</evidence>
<sequence length="76" mass="8163">MADERLSHGKGRAFERCAAPAWVGSLDNVMAGLVPAIHALFGDTKNVDARDKPGMTKIANLSGTTRSAHQLTRFQV</sequence>
<dbReference type="EMBL" id="LS398110">
    <property type="protein sequence ID" value="SPP93694.1"/>
    <property type="molecule type" value="Genomic_DNA"/>
</dbReference>
<evidence type="ECO:0000313" key="1">
    <source>
        <dbReference type="EMBL" id="SPP93694.1"/>
    </source>
</evidence>
<gene>
    <name evidence="1" type="ORF">BRAD3257_2625</name>
</gene>
<dbReference type="Proteomes" id="UP000246085">
    <property type="component" value="Chromosome BRAD3257"/>
</dbReference>
<dbReference type="KEGG" id="bvz:BRAD3257_2625"/>
<organism evidence="1 2">
    <name type="scientific">Bradyrhizobium vignae</name>
    <dbReference type="NCBI Taxonomy" id="1549949"/>
    <lineage>
        <taxon>Bacteria</taxon>
        <taxon>Pseudomonadati</taxon>
        <taxon>Pseudomonadota</taxon>
        <taxon>Alphaproteobacteria</taxon>
        <taxon>Hyphomicrobiales</taxon>
        <taxon>Nitrobacteraceae</taxon>
        <taxon>Bradyrhizobium</taxon>
    </lineage>
</organism>
<dbReference type="AlphaFoldDB" id="A0A2U3PX29"/>
<proteinExistence type="predicted"/>